<sequence length="143" mass="15838">MERLTKDVRRIGRERNTPAAVVDRALEAIGLQDSPEFTTPSGATLTLLSDLARAHQLQDLNAVVEMFARAHPGNARFVAASVPAKVLNSDIAHRLDFRSTERIQKWQAAHPDWVAEIQAALETFTLDAWAEVAVKEMQAIVLN</sequence>
<reference evidence="1" key="2">
    <citation type="submission" date="2021-03" db="EMBL/GenBank/DDBJ databases">
        <title>Complete genome sequence of Burkholderia seminalis 869T2.</title>
        <authorList>
            <person name="Hung S.-H."/>
            <person name="Huang C.-T."/>
            <person name="Huang C.-C."/>
            <person name="Kuo C.-H."/>
        </authorList>
    </citation>
    <scope>NUCLEOTIDE SEQUENCE</scope>
    <source>
        <strain evidence="1">869T2</strain>
    </source>
</reference>
<name>A0A8A8D7Q5_9BURK</name>
<evidence type="ECO:0000313" key="2">
    <source>
        <dbReference type="Proteomes" id="UP000027834"/>
    </source>
</evidence>
<dbReference type="AlphaFoldDB" id="A0A8A8D7Q5"/>
<accession>A0A8A8D7Q5</accession>
<dbReference type="RefSeq" id="WP_154233769.1">
    <property type="nucleotide sequence ID" value="NZ_CP072521.1"/>
</dbReference>
<proteinExistence type="predicted"/>
<dbReference type="Proteomes" id="UP000027834">
    <property type="component" value="Chromosome 2"/>
</dbReference>
<evidence type="ECO:0000313" key="1">
    <source>
        <dbReference type="EMBL" id="QTO20728.1"/>
    </source>
</evidence>
<keyword evidence="2" id="KW-1185">Reference proteome</keyword>
<reference evidence="1" key="1">
    <citation type="submission" date="2014-04" db="EMBL/GenBank/DDBJ databases">
        <authorList>
            <person name="Ho Y.-N."/>
            <person name="Huang C.-C."/>
        </authorList>
    </citation>
    <scope>NUCLEOTIDE SEQUENCE</scope>
    <source>
        <strain evidence="1">869T2</strain>
    </source>
</reference>
<protein>
    <submittedName>
        <fullName evidence="1">Uncharacterized protein</fullName>
    </submittedName>
</protein>
<dbReference type="EMBL" id="CP072521">
    <property type="protein sequence ID" value="QTO20728.1"/>
    <property type="molecule type" value="Genomic_DNA"/>
</dbReference>
<organism evidence="1 2">
    <name type="scientific">Burkholderia seminalis</name>
    <dbReference type="NCBI Taxonomy" id="488731"/>
    <lineage>
        <taxon>Bacteria</taxon>
        <taxon>Pseudomonadati</taxon>
        <taxon>Pseudomonadota</taxon>
        <taxon>Betaproteobacteria</taxon>
        <taxon>Burkholderiales</taxon>
        <taxon>Burkholderiaceae</taxon>
        <taxon>Burkholderia</taxon>
        <taxon>Burkholderia cepacia complex</taxon>
    </lineage>
</organism>
<gene>
    <name evidence="1" type="ORF">DT99_025655</name>
</gene>